<comment type="caution">
    <text evidence="1">The sequence shown here is derived from an EMBL/GenBank/DDBJ whole genome shotgun (WGS) entry which is preliminary data.</text>
</comment>
<dbReference type="AlphaFoldDB" id="A0A150M8U1"/>
<name>A0A150M8U1_GEOSE</name>
<evidence type="ECO:0000313" key="2">
    <source>
        <dbReference type="Proteomes" id="UP000075424"/>
    </source>
</evidence>
<evidence type="ECO:0000313" key="1">
    <source>
        <dbReference type="EMBL" id="KYD21020.1"/>
    </source>
</evidence>
<dbReference type="EMBL" id="LQYV01000138">
    <property type="protein sequence ID" value="KYD21020.1"/>
    <property type="molecule type" value="Genomic_DNA"/>
</dbReference>
<proteinExistence type="predicted"/>
<protein>
    <submittedName>
        <fullName evidence="1">Uncharacterized protein</fullName>
    </submittedName>
</protein>
<reference evidence="1 2" key="1">
    <citation type="submission" date="2016-01" db="EMBL/GenBank/DDBJ databases">
        <title>Draft Genome Sequences of Seven Thermophilic Sporeformers Isolated from Foods.</title>
        <authorList>
            <person name="Berendsen E.M."/>
            <person name="Wells-Bennik M.H."/>
            <person name="Krawcyk A.O."/>
            <person name="De Jong A."/>
            <person name="Holsappel S."/>
            <person name="Eijlander R.T."/>
            <person name="Kuipers O.P."/>
        </authorList>
    </citation>
    <scope>NUCLEOTIDE SEQUENCE [LARGE SCALE GENOMIC DNA]</scope>
    <source>
        <strain evidence="1 2">B4109</strain>
    </source>
</reference>
<dbReference type="PATRIC" id="fig|1422.18.peg.1798"/>
<organism evidence="1 2">
    <name type="scientific">Geobacillus stearothermophilus</name>
    <name type="common">Bacillus stearothermophilus</name>
    <dbReference type="NCBI Taxonomy" id="1422"/>
    <lineage>
        <taxon>Bacteria</taxon>
        <taxon>Bacillati</taxon>
        <taxon>Bacillota</taxon>
        <taxon>Bacilli</taxon>
        <taxon>Bacillales</taxon>
        <taxon>Anoxybacillaceae</taxon>
        <taxon>Geobacillus</taxon>
    </lineage>
</organism>
<sequence length="69" mass="8318">MFYATKGAANGVITVDAEREARRRYDKKRRESNYDIPNWWDLSFEEKETLIGEVKTEFEVIEYVLKRKK</sequence>
<gene>
    <name evidence="1" type="ORF">B4109_3225</name>
</gene>
<accession>A0A150M8U1</accession>
<dbReference type="Proteomes" id="UP000075424">
    <property type="component" value="Unassembled WGS sequence"/>
</dbReference>